<sequence length="250" mass="28555">MKCKRLPKWSPWRPIAMLLRFLSFTSGSFTGYGRFAFILEVQEDEREQEHSNHHREGADVVREGARDEPLVLGVGKGTHRYLGGRVELCVTDAIIVHLKLVNTVHIRNAEASLIPSTTDRFERGAYERIDPHELELHIGRFERFPLAIGRQGFDFDRVNHRIRDRVRRWWLSFTFLLVGDGAHPDHTILSKHPATDCRGNILVTRALEPFAGTSGLHALDSRQKGFIGEEVERTGEHNPGVVTRLQGRNQ</sequence>
<accession>A0A2M4D5C4</accession>
<reference evidence="1" key="1">
    <citation type="submission" date="2018-01" db="EMBL/GenBank/DDBJ databases">
        <title>An insight into the sialome of Amazonian anophelines.</title>
        <authorList>
            <person name="Ribeiro J.M."/>
            <person name="Scarpassa V."/>
            <person name="Calvo E."/>
        </authorList>
    </citation>
    <scope>NUCLEOTIDE SEQUENCE</scope>
</reference>
<organism evidence="1">
    <name type="scientific">Anopheles darlingi</name>
    <name type="common">Mosquito</name>
    <dbReference type="NCBI Taxonomy" id="43151"/>
    <lineage>
        <taxon>Eukaryota</taxon>
        <taxon>Metazoa</taxon>
        <taxon>Ecdysozoa</taxon>
        <taxon>Arthropoda</taxon>
        <taxon>Hexapoda</taxon>
        <taxon>Insecta</taxon>
        <taxon>Pterygota</taxon>
        <taxon>Neoptera</taxon>
        <taxon>Endopterygota</taxon>
        <taxon>Diptera</taxon>
        <taxon>Nematocera</taxon>
        <taxon>Culicoidea</taxon>
        <taxon>Culicidae</taxon>
        <taxon>Anophelinae</taxon>
        <taxon>Anopheles</taxon>
    </lineage>
</organism>
<dbReference type="EMBL" id="GGFL01008579">
    <property type="protein sequence ID" value="MBW72757.1"/>
    <property type="molecule type" value="Transcribed_RNA"/>
</dbReference>
<dbReference type="AlphaFoldDB" id="A0A2M4D5C4"/>
<protein>
    <submittedName>
        <fullName evidence="1">Putative secreted protein</fullName>
    </submittedName>
</protein>
<proteinExistence type="predicted"/>
<evidence type="ECO:0000313" key="1">
    <source>
        <dbReference type="EMBL" id="MBW72757.1"/>
    </source>
</evidence>
<name>A0A2M4D5C4_ANODA</name>